<evidence type="ECO:0000313" key="2">
    <source>
        <dbReference type="Proteomes" id="UP001150538"/>
    </source>
</evidence>
<comment type="caution">
    <text evidence="1">The sequence shown here is derived from an EMBL/GenBank/DDBJ whole genome shotgun (WGS) entry which is preliminary data.</text>
</comment>
<name>A0A9W7ZK28_9FUNG</name>
<keyword evidence="2" id="KW-1185">Reference proteome</keyword>
<dbReference type="AlphaFoldDB" id="A0A9W7ZK28"/>
<reference evidence="1" key="1">
    <citation type="submission" date="2022-07" db="EMBL/GenBank/DDBJ databases">
        <title>Phylogenomic reconstructions and comparative analyses of Kickxellomycotina fungi.</title>
        <authorList>
            <person name="Reynolds N.K."/>
            <person name="Stajich J.E."/>
            <person name="Barry K."/>
            <person name="Grigoriev I.V."/>
            <person name="Crous P."/>
            <person name="Smith M.E."/>
        </authorList>
    </citation>
    <scope>NUCLEOTIDE SEQUENCE</scope>
    <source>
        <strain evidence="1">NBRC 100468</strain>
    </source>
</reference>
<dbReference type="EMBL" id="JANBPU010000728">
    <property type="protein sequence ID" value="KAJ1909552.1"/>
    <property type="molecule type" value="Genomic_DNA"/>
</dbReference>
<dbReference type="Proteomes" id="UP001150538">
    <property type="component" value="Unassembled WGS sequence"/>
</dbReference>
<dbReference type="Pfam" id="PF08284">
    <property type="entry name" value="RVP_2"/>
    <property type="match status" value="1"/>
</dbReference>
<proteinExistence type="predicted"/>
<gene>
    <name evidence="1" type="ORF">H4219_006387</name>
</gene>
<evidence type="ECO:0000313" key="1">
    <source>
        <dbReference type="EMBL" id="KAJ1909552.1"/>
    </source>
</evidence>
<sequence length="107" mass="12335">MRFKDFSTQVTCIIVPIKEDLILGMSWFTDNNVTIQCNPPRVTVKDDDGSQQTIKALELKKKSSSNYKIAEITEMNQILQDPDMYTRAGLVWVKPEEDTVQVRVERI</sequence>
<organism evidence="1 2">
    <name type="scientific">Mycoemilia scoparia</name>
    <dbReference type="NCBI Taxonomy" id="417184"/>
    <lineage>
        <taxon>Eukaryota</taxon>
        <taxon>Fungi</taxon>
        <taxon>Fungi incertae sedis</taxon>
        <taxon>Zoopagomycota</taxon>
        <taxon>Kickxellomycotina</taxon>
        <taxon>Kickxellomycetes</taxon>
        <taxon>Kickxellales</taxon>
        <taxon>Kickxellaceae</taxon>
        <taxon>Mycoemilia</taxon>
    </lineage>
</organism>
<accession>A0A9W7ZK28</accession>
<protein>
    <submittedName>
        <fullName evidence="1">Uncharacterized protein</fullName>
    </submittedName>
</protein>